<dbReference type="RefSeq" id="WP_378112236.1">
    <property type="nucleotide sequence ID" value="NZ_JBHSNC010000038.1"/>
</dbReference>
<proteinExistence type="predicted"/>
<evidence type="ECO:0000313" key="2">
    <source>
        <dbReference type="Proteomes" id="UP001596108"/>
    </source>
</evidence>
<sequence>MSILNNVIAEGQAAGQFLPGDPKRQAFFFFAFINGYGMMHSAELGDSILDEAVQAALRLIVLS</sequence>
<gene>
    <name evidence="1" type="ORF">ACFPQ4_12740</name>
</gene>
<organism evidence="1 2">
    <name type="scientific">Cohnella yongneupensis</name>
    <dbReference type="NCBI Taxonomy" id="425006"/>
    <lineage>
        <taxon>Bacteria</taxon>
        <taxon>Bacillati</taxon>
        <taxon>Bacillota</taxon>
        <taxon>Bacilli</taxon>
        <taxon>Bacillales</taxon>
        <taxon>Paenibacillaceae</taxon>
        <taxon>Cohnella</taxon>
    </lineage>
</organism>
<evidence type="ECO:0000313" key="1">
    <source>
        <dbReference type="EMBL" id="MFC5530297.1"/>
    </source>
</evidence>
<accession>A0ABW0R3A7</accession>
<name>A0ABW0R3A7_9BACL</name>
<dbReference type="SUPFAM" id="SSF48498">
    <property type="entry name" value="Tetracyclin repressor-like, C-terminal domain"/>
    <property type="match status" value="1"/>
</dbReference>
<keyword evidence="2" id="KW-1185">Reference proteome</keyword>
<dbReference type="InterPro" id="IPR036271">
    <property type="entry name" value="Tet_transcr_reg_TetR-rel_C_sf"/>
</dbReference>
<comment type="caution">
    <text evidence="1">The sequence shown here is derived from an EMBL/GenBank/DDBJ whole genome shotgun (WGS) entry which is preliminary data.</text>
</comment>
<dbReference type="Proteomes" id="UP001596108">
    <property type="component" value="Unassembled WGS sequence"/>
</dbReference>
<protein>
    <recommendedName>
        <fullName evidence="3">TetR family transcriptional regulator</fullName>
    </recommendedName>
</protein>
<reference evidence="2" key="1">
    <citation type="journal article" date="2019" name="Int. J. Syst. Evol. Microbiol.">
        <title>The Global Catalogue of Microorganisms (GCM) 10K type strain sequencing project: providing services to taxonomists for standard genome sequencing and annotation.</title>
        <authorList>
            <consortium name="The Broad Institute Genomics Platform"/>
            <consortium name="The Broad Institute Genome Sequencing Center for Infectious Disease"/>
            <person name="Wu L."/>
            <person name="Ma J."/>
        </authorList>
    </citation>
    <scope>NUCLEOTIDE SEQUENCE [LARGE SCALE GENOMIC DNA]</scope>
    <source>
        <strain evidence="2">CGMCC 1.18578</strain>
    </source>
</reference>
<dbReference type="Gene3D" id="1.10.357.10">
    <property type="entry name" value="Tetracycline Repressor, domain 2"/>
    <property type="match status" value="1"/>
</dbReference>
<dbReference type="EMBL" id="JBHSNC010000038">
    <property type="protein sequence ID" value="MFC5530297.1"/>
    <property type="molecule type" value="Genomic_DNA"/>
</dbReference>
<evidence type="ECO:0008006" key="3">
    <source>
        <dbReference type="Google" id="ProtNLM"/>
    </source>
</evidence>